<dbReference type="InterPro" id="IPR029033">
    <property type="entry name" value="His_PPase_superfam"/>
</dbReference>
<dbReference type="AlphaFoldDB" id="H8GJ53"/>
<dbReference type="InterPro" id="IPR050275">
    <property type="entry name" value="PGM_Phosphatase"/>
</dbReference>
<dbReference type="Gene3D" id="3.40.50.1240">
    <property type="entry name" value="Phosphoglycerate mutase-like"/>
    <property type="match status" value="1"/>
</dbReference>
<dbReference type="InterPro" id="IPR017578">
    <property type="entry name" value="Ribazole_CobC"/>
</dbReference>
<dbReference type="SMART" id="SM00855">
    <property type="entry name" value="PGAM"/>
    <property type="match status" value="1"/>
</dbReference>
<dbReference type="PANTHER" id="PTHR48100">
    <property type="entry name" value="BROAD-SPECIFICITY PHOSPHATASE YOR283W-RELATED"/>
    <property type="match status" value="1"/>
</dbReference>
<proteinExistence type="predicted"/>
<dbReference type="InterPro" id="IPR013078">
    <property type="entry name" value="His_Pase_superF_clade-1"/>
</dbReference>
<dbReference type="EC" id="3.1.3.73" evidence="1"/>
<gene>
    <name evidence="2" type="ORF">Metal_3923</name>
</gene>
<evidence type="ECO:0000313" key="2">
    <source>
        <dbReference type="EMBL" id="EIC31560.1"/>
    </source>
</evidence>
<dbReference type="CDD" id="cd07067">
    <property type="entry name" value="HP_PGM_like"/>
    <property type="match status" value="1"/>
</dbReference>
<evidence type="ECO:0000256" key="1">
    <source>
        <dbReference type="NCBIfam" id="TIGR03162"/>
    </source>
</evidence>
<organism evidence="2 3">
    <name type="scientific">Methylomicrobium album BG8</name>
    <dbReference type="NCBI Taxonomy" id="686340"/>
    <lineage>
        <taxon>Bacteria</taxon>
        <taxon>Pseudomonadati</taxon>
        <taxon>Pseudomonadota</taxon>
        <taxon>Gammaproteobacteria</taxon>
        <taxon>Methylococcales</taxon>
        <taxon>Methylococcaceae</taxon>
        <taxon>Methylomicrobium</taxon>
    </lineage>
</organism>
<sequence length="187" mass="21174">MDIYLIRHTRTATEIGLCYGQTDVALSPGFSEELAALRQKLPASVECCAVYSSPLTRCMQLAETLSPSVIVDDRLLELNFGRWEGRRFDEIEPDLLSRWTGNFVETAPPDGESFTDLCERVGGFWQELLSQPHEQVLIVTHAGAIRALLARVLDLPPANAFQLRIDPGSVHKLRRQHDYTYIDYLNR</sequence>
<dbReference type="Proteomes" id="UP000005090">
    <property type="component" value="Chromosome"/>
</dbReference>
<evidence type="ECO:0000313" key="3">
    <source>
        <dbReference type="Proteomes" id="UP000005090"/>
    </source>
</evidence>
<name>H8GJ53_METAL</name>
<dbReference type="PIRSF" id="PIRSF000709">
    <property type="entry name" value="6PFK_2-Ptase"/>
    <property type="match status" value="1"/>
</dbReference>
<keyword evidence="3" id="KW-1185">Reference proteome</keyword>
<dbReference type="NCBIfam" id="TIGR03162">
    <property type="entry name" value="ribazole_cobC"/>
    <property type="match status" value="1"/>
</dbReference>
<dbReference type="Pfam" id="PF00300">
    <property type="entry name" value="His_Phos_1"/>
    <property type="match status" value="1"/>
</dbReference>
<dbReference type="PANTHER" id="PTHR48100:SF59">
    <property type="entry name" value="ADENOSYLCOBALAMIN_ALPHA-RIBAZOLE PHOSPHATASE"/>
    <property type="match status" value="1"/>
</dbReference>
<dbReference type="GO" id="GO:0005737">
    <property type="term" value="C:cytoplasm"/>
    <property type="evidence" value="ECO:0007669"/>
    <property type="project" value="TreeGrafter"/>
</dbReference>
<accession>H8GJ53</accession>
<dbReference type="eggNOG" id="COG0406">
    <property type="taxonomic scope" value="Bacteria"/>
</dbReference>
<protein>
    <recommendedName>
        <fullName evidence="1">Alpha-ribazole phosphatase</fullName>
        <ecNumber evidence="1">3.1.3.73</ecNumber>
    </recommendedName>
</protein>
<dbReference type="EMBL" id="CM001475">
    <property type="protein sequence ID" value="EIC31560.1"/>
    <property type="molecule type" value="Genomic_DNA"/>
</dbReference>
<dbReference type="GO" id="GO:0043755">
    <property type="term" value="F:alpha-ribazole phosphatase activity"/>
    <property type="evidence" value="ECO:0007669"/>
    <property type="project" value="UniProtKB-UniRule"/>
</dbReference>
<dbReference type="SUPFAM" id="SSF53254">
    <property type="entry name" value="Phosphoglycerate mutase-like"/>
    <property type="match status" value="1"/>
</dbReference>
<reference evidence="2 3" key="1">
    <citation type="journal article" date="2013" name="Genome Announc.">
        <title>Genome Sequence of the Obligate Gammaproteobacterial Methanotroph Methylomicrobium album Strain BG8.</title>
        <authorList>
            <person name="Kits K.D."/>
            <person name="Kalyuzhnaya M.G."/>
            <person name="Klotz M.G."/>
            <person name="Jetten M.S."/>
            <person name="Op den Camp H.J."/>
            <person name="Vuilleumier S."/>
            <person name="Bringel F."/>
            <person name="Dispirito A.A."/>
            <person name="Murrell J.C."/>
            <person name="Bruce D."/>
            <person name="Cheng J.F."/>
            <person name="Copeland A."/>
            <person name="Goodwin L."/>
            <person name="Hauser L."/>
            <person name="Lajus A."/>
            <person name="Land M.L."/>
            <person name="Lapidus A."/>
            <person name="Lucas S."/>
            <person name="Medigue C."/>
            <person name="Pitluck S."/>
            <person name="Woyke T."/>
            <person name="Zeytun A."/>
            <person name="Stein L.Y."/>
        </authorList>
    </citation>
    <scope>NUCLEOTIDE SEQUENCE [LARGE SCALE GENOMIC DNA]</scope>
    <source>
        <strain evidence="2 3">BG8</strain>
    </source>
</reference>
<dbReference type="GO" id="GO:0009236">
    <property type="term" value="P:cobalamin biosynthetic process"/>
    <property type="evidence" value="ECO:0007669"/>
    <property type="project" value="UniProtKB-UniRule"/>
</dbReference>
<dbReference type="HOGENOM" id="CLU_033323_8_3_6"/>
<dbReference type="STRING" id="686340.Metal_3923"/>
<dbReference type="RefSeq" id="WP_005374989.1">
    <property type="nucleotide sequence ID" value="NZ_CM001475.1"/>
</dbReference>